<keyword evidence="3" id="KW-0158">Chromosome</keyword>
<dbReference type="PANTHER" id="PTHR22884">
    <property type="entry name" value="SET DOMAIN PROTEINS"/>
    <property type="match status" value="1"/>
</dbReference>
<feature type="domain" description="Post-SET" evidence="11">
    <location>
        <begin position="569"/>
        <end position="585"/>
    </location>
</feature>
<evidence type="ECO:0000256" key="6">
    <source>
        <dbReference type="ARBA" id="ARBA00022691"/>
    </source>
</evidence>
<dbReference type="EMBL" id="LXWW01000036">
    <property type="protein sequence ID" value="OAO17307.1"/>
    <property type="molecule type" value="Genomic_DNA"/>
</dbReference>
<feature type="domain" description="AWS" evidence="12">
    <location>
        <begin position="371"/>
        <end position="445"/>
    </location>
</feature>
<feature type="compositionally biased region" description="Low complexity" evidence="9">
    <location>
        <begin position="260"/>
        <end position="270"/>
    </location>
</feature>
<sequence length="765" mass="86337">MFGKGSSVQCDSTVLAINEFIMSTVSFLNSFASTCESKLSSINNRITALENALSLVEAKLANAEQESYENRGMEFLEKLEGNSHAGAREEEESSVSQVMEEEKKEDTANTGNRMTWKQHPKYAVFFRQVEVGVPVEAVKAKMRLNGFALYHSLVFVIAPRLTMNRKQAKVNKQDLIKPCGKFYKKLTSIVKGAPEDARDFRIPLPMEYVSRTPFCLDSSFIPAVLTEIQTLNQQEGGRYRKVEEALKKMAKKMDVSSFVVPSPSVAPSSPQVERNAPATVVREEHMRSPRKARHPESSQPLSPSKLLRRVSTENTVVVNEGSVWYDTYTTVEPLPEGVSIARDAEAVKHEFVHILRNVYVDVSPKPKKDVEDDAVCTCLPPSYAYSLLERSHGGGVGEHSREDLEAFSRCGCGDRCINRLCYCECNPATCPCGAECTNQMFRKHRYKKLVLFYAAKKGWGIKAAAPIPRGSFVIEYVGEVISQKESERRRERRKGQLHMYYMSLEPNQLIDATDKGNASRFINHSCDPNCEIQKWRTGGTSSVGIFAIRDIAPGEELTFDYQFDRDENHQIPCYCGSPKCRHVLGKSKEVPNVNNLPLGERVLRNRLFQCDCVASPVDQAVTPITLLPCASKGIAKSLSRYVKNYNCQEFASARLMRQAQQSQRVSVKRRAVGEMDATTYVPEVLPEEEAEEEDGARFDDELQFSRFSCRGFQRTYTTSLLLNRNISSGLKRYCWVYSRERGIRIGLVDVPFKRLLLQQFASLIY</sequence>
<keyword evidence="4" id="KW-0489">Methyltransferase</keyword>
<evidence type="ECO:0000313" key="15">
    <source>
        <dbReference type="Proteomes" id="UP000078348"/>
    </source>
</evidence>
<dbReference type="Pfam" id="PF10152">
    <property type="entry name" value="CCDC53"/>
    <property type="match status" value="1"/>
</dbReference>
<feature type="coiled-coil region" evidence="8">
    <location>
        <begin position="39"/>
        <end position="66"/>
    </location>
</feature>
<dbReference type="SMART" id="SM00570">
    <property type="entry name" value="AWS"/>
    <property type="match status" value="1"/>
</dbReference>
<evidence type="ECO:0000256" key="7">
    <source>
        <dbReference type="ARBA" id="ARBA00023242"/>
    </source>
</evidence>
<evidence type="ECO:0000256" key="4">
    <source>
        <dbReference type="ARBA" id="ARBA00022603"/>
    </source>
</evidence>
<dbReference type="InterPro" id="IPR019309">
    <property type="entry name" value="WASHC3"/>
</dbReference>
<keyword evidence="7" id="KW-0539">Nucleus</keyword>
<dbReference type="PROSITE" id="PS50280">
    <property type="entry name" value="SET"/>
    <property type="match status" value="1"/>
</dbReference>
<dbReference type="PROSITE" id="PS50868">
    <property type="entry name" value="POST_SET"/>
    <property type="match status" value="1"/>
</dbReference>
<dbReference type="GO" id="GO:0042054">
    <property type="term" value="F:histone methyltransferase activity"/>
    <property type="evidence" value="ECO:0007669"/>
    <property type="project" value="InterPro"/>
</dbReference>
<comment type="subcellular location">
    <subcellularLocation>
        <location evidence="2">Chromosome</location>
    </subcellularLocation>
    <subcellularLocation>
        <location evidence="1">Nucleus</location>
    </subcellularLocation>
</comment>
<dbReference type="Gene3D" id="1.20.5.110">
    <property type="match status" value="1"/>
</dbReference>
<dbReference type="PROSITE" id="PS51215">
    <property type="entry name" value="AWS"/>
    <property type="match status" value="1"/>
</dbReference>
<dbReference type="Proteomes" id="UP000078348">
    <property type="component" value="Unassembled WGS sequence"/>
</dbReference>
<evidence type="ECO:0000313" key="13">
    <source>
        <dbReference type="EMBL" id="OAO14022.1"/>
    </source>
</evidence>
<dbReference type="STRING" id="478820.A0A196SD16"/>
<evidence type="ECO:0000256" key="3">
    <source>
        <dbReference type="ARBA" id="ARBA00022454"/>
    </source>
</evidence>
<dbReference type="SMART" id="SM00508">
    <property type="entry name" value="PostSET"/>
    <property type="match status" value="1"/>
</dbReference>
<dbReference type="Pfam" id="PF00856">
    <property type="entry name" value="SET"/>
    <property type="match status" value="1"/>
</dbReference>
<dbReference type="InterPro" id="IPR001214">
    <property type="entry name" value="SET_dom"/>
</dbReference>
<evidence type="ECO:0000256" key="9">
    <source>
        <dbReference type="SAM" id="MobiDB-lite"/>
    </source>
</evidence>
<organism evidence="13 15">
    <name type="scientific">Blastocystis sp. subtype 1 (strain ATCC 50177 / NandII)</name>
    <dbReference type="NCBI Taxonomy" id="478820"/>
    <lineage>
        <taxon>Eukaryota</taxon>
        <taxon>Sar</taxon>
        <taxon>Stramenopiles</taxon>
        <taxon>Bigyra</taxon>
        <taxon>Opalozoa</taxon>
        <taxon>Opalinata</taxon>
        <taxon>Blastocystidae</taxon>
        <taxon>Blastocystis</taxon>
    </lineage>
</organism>
<evidence type="ECO:0000259" key="12">
    <source>
        <dbReference type="PROSITE" id="PS51215"/>
    </source>
</evidence>
<proteinExistence type="predicted"/>
<dbReference type="Gene3D" id="2.170.270.10">
    <property type="entry name" value="SET domain"/>
    <property type="match status" value="1"/>
</dbReference>
<dbReference type="InterPro" id="IPR003616">
    <property type="entry name" value="Post-SET_dom"/>
</dbReference>
<dbReference type="SMART" id="SM00317">
    <property type="entry name" value="SET"/>
    <property type="match status" value="1"/>
</dbReference>
<name>A0A196SD16_BLAHN</name>
<accession>A0A196SD16</accession>
<evidence type="ECO:0000259" key="10">
    <source>
        <dbReference type="PROSITE" id="PS50280"/>
    </source>
</evidence>
<dbReference type="EMBL" id="LXWW01000297">
    <property type="protein sequence ID" value="OAO14022.1"/>
    <property type="molecule type" value="Genomic_DNA"/>
</dbReference>
<evidence type="ECO:0000256" key="1">
    <source>
        <dbReference type="ARBA" id="ARBA00004123"/>
    </source>
</evidence>
<dbReference type="InterPro" id="IPR050777">
    <property type="entry name" value="SET2_Histone-Lys_MeTrsfase"/>
</dbReference>
<evidence type="ECO:0000256" key="2">
    <source>
        <dbReference type="ARBA" id="ARBA00004286"/>
    </source>
</evidence>
<keyword evidence="15" id="KW-1185">Reference proteome</keyword>
<dbReference type="OrthoDB" id="422362at2759"/>
<dbReference type="SUPFAM" id="SSF82199">
    <property type="entry name" value="SET domain"/>
    <property type="match status" value="1"/>
</dbReference>
<dbReference type="Pfam" id="PF17907">
    <property type="entry name" value="AWS"/>
    <property type="match status" value="1"/>
</dbReference>
<evidence type="ECO:0000313" key="14">
    <source>
        <dbReference type="EMBL" id="OAO17307.1"/>
    </source>
</evidence>
<keyword evidence="8" id="KW-0175">Coiled coil</keyword>
<comment type="caution">
    <text evidence="13">The sequence shown here is derived from an EMBL/GenBank/DDBJ whole genome shotgun (WGS) entry which is preliminary data.</text>
</comment>
<feature type="region of interest" description="Disordered" evidence="9">
    <location>
        <begin position="260"/>
        <end position="303"/>
    </location>
</feature>
<dbReference type="GO" id="GO:0032259">
    <property type="term" value="P:methylation"/>
    <property type="evidence" value="ECO:0007669"/>
    <property type="project" value="UniProtKB-KW"/>
</dbReference>
<protein>
    <submittedName>
        <fullName evidence="13">Chondroitin-glucuronate 5-epimerase</fullName>
    </submittedName>
</protein>
<dbReference type="InterPro" id="IPR046341">
    <property type="entry name" value="SET_dom_sf"/>
</dbReference>
<dbReference type="GO" id="GO:0005634">
    <property type="term" value="C:nucleus"/>
    <property type="evidence" value="ECO:0007669"/>
    <property type="project" value="UniProtKB-SubCell"/>
</dbReference>
<dbReference type="AlphaFoldDB" id="A0A196SD16"/>
<gene>
    <name evidence="14" type="ORF">AV274_0967</name>
    <name evidence="13" type="ORF">AV274_4279</name>
</gene>
<feature type="domain" description="SET" evidence="10">
    <location>
        <begin position="447"/>
        <end position="562"/>
    </location>
</feature>
<dbReference type="GO" id="GO:0005694">
    <property type="term" value="C:chromosome"/>
    <property type="evidence" value="ECO:0007669"/>
    <property type="project" value="UniProtKB-SubCell"/>
</dbReference>
<keyword evidence="5" id="KW-0808">Transferase</keyword>
<feature type="region of interest" description="Disordered" evidence="9">
    <location>
        <begin position="81"/>
        <end position="112"/>
    </location>
</feature>
<evidence type="ECO:0000256" key="5">
    <source>
        <dbReference type="ARBA" id="ARBA00022679"/>
    </source>
</evidence>
<dbReference type="InterPro" id="IPR006560">
    <property type="entry name" value="AWS_dom"/>
</dbReference>
<dbReference type="GO" id="GO:0071203">
    <property type="term" value="C:WASH complex"/>
    <property type="evidence" value="ECO:0007669"/>
    <property type="project" value="InterPro"/>
</dbReference>
<keyword evidence="6" id="KW-0949">S-adenosyl-L-methionine</keyword>
<evidence type="ECO:0000259" key="11">
    <source>
        <dbReference type="PROSITE" id="PS50868"/>
    </source>
</evidence>
<evidence type="ECO:0000256" key="8">
    <source>
        <dbReference type="SAM" id="Coils"/>
    </source>
</evidence>
<reference evidence="13 15" key="1">
    <citation type="submission" date="2016-05" db="EMBL/GenBank/DDBJ databases">
        <title>Nuclear genome of Blastocystis sp. subtype 1 NandII.</title>
        <authorList>
            <person name="Gentekaki E."/>
            <person name="Curtis B."/>
            <person name="Stairs C."/>
            <person name="Eme L."/>
            <person name="Herman E."/>
            <person name="Klimes V."/>
            <person name="Arias M.C."/>
            <person name="Elias M."/>
            <person name="Hilliou F."/>
            <person name="Klute M."/>
            <person name="Malik S.-B."/>
            <person name="Pightling A."/>
            <person name="Rachubinski R."/>
            <person name="Salas D."/>
            <person name="Schlacht A."/>
            <person name="Suga H."/>
            <person name="Archibald J."/>
            <person name="Ball S.G."/>
            <person name="Clark G."/>
            <person name="Dacks J."/>
            <person name="Van Der Giezen M."/>
            <person name="Tsaousis A."/>
            <person name="Roger A."/>
        </authorList>
    </citation>
    <scope>NUCLEOTIDE SEQUENCE [LARGE SCALE GENOMIC DNA]</scope>
    <source>
        <strain evidence="15">ATCC 50177 / NandII</strain>
        <strain evidence="13">NandII</strain>
    </source>
</reference>